<dbReference type="GO" id="GO:0003677">
    <property type="term" value="F:DNA binding"/>
    <property type="evidence" value="ECO:0007669"/>
    <property type="project" value="InterPro"/>
</dbReference>
<keyword evidence="3" id="KW-0731">Sigma factor</keyword>
<accession>A0A2W5F0U0</accession>
<evidence type="ECO:0000256" key="3">
    <source>
        <dbReference type="ARBA" id="ARBA00023082"/>
    </source>
</evidence>
<evidence type="ECO:0000256" key="1">
    <source>
        <dbReference type="ARBA" id="ARBA00010641"/>
    </source>
</evidence>
<dbReference type="InterPro" id="IPR007627">
    <property type="entry name" value="RNA_pol_sigma70_r2"/>
</dbReference>
<evidence type="ECO:0008006" key="9">
    <source>
        <dbReference type="Google" id="ProtNLM"/>
    </source>
</evidence>
<evidence type="ECO:0000259" key="6">
    <source>
        <dbReference type="Pfam" id="PF08281"/>
    </source>
</evidence>
<evidence type="ECO:0000256" key="4">
    <source>
        <dbReference type="ARBA" id="ARBA00023163"/>
    </source>
</evidence>
<dbReference type="Pfam" id="PF04542">
    <property type="entry name" value="Sigma70_r2"/>
    <property type="match status" value="1"/>
</dbReference>
<organism evidence="7 8">
    <name type="scientific">Pseudopedobacter saltans</name>
    <dbReference type="NCBI Taxonomy" id="151895"/>
    <lineage>
        <taxon>Bacteria</taxon>
        <taxon>Pseudomonadati</taxon>
        <taxon>Bacteroidota</taxon>
        <taxon>Sphingobacteriia</taxon>
        <taxon>Sphingobacteriales</taxon>
        <taxon>Sphingobacteriaceae</taxon>
        <taxon>Pseudopedobacter</taxon>
    </lineage>
</organism>
<dbReference type="GO" id="GO:0016987">
    <property type="term" value="F:sigma factor activity"/>
    <property type="evidence" value="ECO:0007669"/>
    <property type="project" value="UniProtKB-KW"/>
</dbReference>
<gene>
    <name evidence="7" type="ORF">DI598_06965</name>
</gene>
<dbReference type="EMBL" id="QFOI01000093">
    <property type="protein sequence ID" value="PZP49831.1"/>
    <property type="molecule type" value="Genomic_DNA"/>
</dbReference>
<evidence type="ECO:0000259" key="5">
    <source>
        <dbReference type="Pfam" id="PF04542"/>
    </source>
</evidence>
<dbReference type="NCBIfam" id="TIGR02937">
    <property type="entry name" value="sigma70-ECF"/>
    <property type="match status" value="1"/>
</dbReference>
<dbReference type="Pfam" id="PF08281">
    <property type="entry name" value="Sigma70_r4_2"/>
    <property type="match status" value="1"/>
</dbReference>
<reference evidence="7 8" key="1">
    <citation type="submission" date="2017-11" db="EMBL/GenBank/DDBJ databases">
        <title>Infants hospitalized years apart are colonized by the same room-sourced microbial strains.</title>
        <authorList>
            <person name="Brooks B."/>
            <person name="Olm M.R."/>
            <person name="Firek B.A."/>
            <person name="Baker R."/>
            <person name="Thomas B.C."/>
            <person name="Morowitz M.J."/>
            <person name="Banfield J.F."/>
        </authorList>
    </citation>
    <scope>NUCLEOTIDE SEQUENCE [LARGE SCALE GENOMIC DNA]</scope>
    <source>
        <strain evidence="7">S2_009_000_R2_76</strain>
    </source>
</reference>
<dbReference type="InterPro" id="IPR013249">
    <property type="entry name" value="RNA_pol_sigma70_r4_t2"/>
</dbReference>
<evidence type="ECO:0000313" key="8">
    <source>
        <dbReference type="Proteomes" id="UP000249645"/>
    </source>
</evidence>
<keyword evidence="4" id="KW-0804">Transcription</keyword>
<dbReference type="InterPro" id="IPR014327">
    <property type="entry name" value="RNA_pol_sigma70_bacteroid"/>
</dbReference>
<dbReference type="SUPFAM" id="SSF88946">
    <property type="entry name" value="Sigma2 domain of RNA polymerase sigma factors"/>
    <property type="match status" value="1"/>
</dbReference>
<dbReference type="InterPro" id="IPR013325">
    <property type="entry name" value="RNA_pol_sigma_r2"/>
</dbReference>
<dbReference type="PANTHER" id="PTHR43133:SF46">
    <property type="entry name" value="RNA POLYMERASE SIGMA-70 FACTOR ECF SUBFAMILY"/>
    <property type="match status" value="1"/>
</dbReference>
<dbReference type="SUPFAM" id="SSF88659">
    <property type="entry name" value="Sigma3 and sigma4 domains of RNA polymerase sigma factors"/>
    <property type="match status" value="1"/>
</dbReference>
<comment type="caution">
    <text evidence="7">The sequence shown here is derived from an EMBL/GenBank/DDBJ whole genome shotgun (WGS) entry which is preliminary data.</text>
</comment>
<dbReference type="InterPro" id="IPR013324">
    <property type="entry name" value="RNA_pol_sigma_r3/r4-like"/>
</dbReference>
<proteinExistence type="inferred from homology"/>
<evidence type="ECO:0000313" key="7">
    <source>
        <dbReference type="EMBL" id="PZP49831.1"/>
    </source>
</evidence>
<dbReference type="AlphaFoldDB" id="A0A2W5F0U0"/>
<comment type="similarity">
    <text evidence="1">Belongs to the sigma-70 factor family. ECF subfamily.</text>
</comment>
<dbReference type="InterPro" id="IPR039425">
    <property type="entry name" value="RNA_pol_sigma-70-like"/>
</dbReference>
<dbReference type="CDD" id="cd06171">
    <property type="entry name" value="Sigma70_r4"/>
    <property type="match status" value="1"/>
</dbReference>
<sequence>MEVLFRTYYTSLCYHAYTVTHDRELSEDIVQETFVRYWQYAKDQEVNNPKAWLYRAVYNASLNAMEKRDTYQRSKEGFSVLHVNIRSEKTQELLLVEAETARSLWGKVKELPPQCREVIRMSFVEGLSNKEIADLMQLHVSTVKTQKQRGLSILRKVIFHLEIWLPLCRFIFF</sequence>
<dbReference type="Proteomes" id="UP000249645">
    <property type="component" value="Unassembled WGS sequence"/>
</dbReference>
<feature type="domain" description="RNA polymerase sigma factor 70 region 4 type 2" evidence="6">
    <location>
        <begin position="108"/>
        <end position="152"/>
    </location>
</feature>
<feature type="domain" description="RNA polymerase sigma-70 region 2" evidence="5">
    <location>
        <begin position="4"/>
        <end position="69"/>
    </location>
</feature>
<evidence type="ECO:0000256" key="2">
    <source>
        <dbReference type="ARBA" id="ARBA00023015"/>
    </source>
</evidence>
<dbReference type="PANTHER" id="PTHR43133">
    <property type="entry name" value="RNA POLYMERASE ECF-TYPE SIGMA FACTO"/>
    <property type="match status" value="1"/>
</dbReference>
<dbReference type="Gene3D" id="1.10.10.10">
    <property type="entry name" value="Winged helix-like DNA-binding domain superfamily/Winged helix DNA-binding domain"/>
    <property type="match status" value="1"/>
</dbReference>
<dbReference type="GO" id="GO:0006352">
    <property type="term" value="P:DNA-templated transcription initiation"/>
    <property type="evidence" value="ECO:0007669"/>
    <property type="project" value="InterPro"/>
</dbReference>
<dbReference type="Gene3D" id="1.10.1740.10">
    <property type="match status" value="1"/>
</dbReference>
<protein>
    <recommendedName>
        <fullName evidence="9">RNA polymerase sigma-70 factor</fullName>
    </recommendedName>
</protein>
<dbReference type="InterPro" id="IPR014284">
    <property type="entry name" value="RNA_pol_sigma-70_dom"/>
</dbReference>
<dbReference type="NCBIfam" id="TIGR02985">
    <property type="entry name" value="Sig70_bacteroi1"/>
    <property type="match status" value="1"/>
</dbReference>
<dbReference type="InterPro" id="IPR036388">
    <property type="entry name" value="WH-like_DNA-bd_sf"/>
</dbReference>
<name>A0A2W5F0U0_9SPHI</name>
<keyword evidence="2" id="KW-0805">Transcription regulation</keyword>